<dbReference type="GO" id="GO:0005739">
    <property type="term" value="C:mitochondrion"/>
    <property type="evidence" value="ECO:0007669"/>
    <property type="project" value="TreeGrafter"/>
</dbReference>
<dbReference type="EMBL" id="CAWUFR010001482">
    <property type="protein sequence ID" value="CAK6983858.1"/>
    <property type="molecule type" value="Genomic_DNA"/>
</dbReference>
<gene>
    <name evidence="14" type="ORF">FSCOSCO3_A003441</name>
</gene>
<evidence type="ECO:0000256" key="7">
    <source>
        <dbReference type="ARBA" id="ARBA00041541"/>
    </source>
</evidence>
<evidence type="ECO:0000259" key="13">
    <source>
        <dbReference type="Pfam" id="PF07992"/>
    </source>
</evidence>
<accession>A0AAV1QIB6</accession>
<dbReference type="Pfam" id="PF07992">
    <property type="entry name" value="Pyr_redox_2"/>
    <property type="match status" value="1"/>
</dbReference>
<dbReference type="GO" id="GO:0050660">
    <property type="term" value="F:flavin adenine dinucleotide binding"/>
    <property type="evidence" value="ECO:0007669"/>
    <property type="project" value="TreeGrafter"/>
</dbReference>
<comment type="catalytic activity">
    <reaction evidence="11">
        <text>phylloquinone + NADH + H(+) = phylloquinol + NAD(+)</text>
        <dbReference type="Rhea" id="RHEA:74075"/>
        <dbReference type="ChEBI" id="CHEBI:15378"/>
        <dbReference type="ChEBI" id="CHEBI:18067"/>
        <dbReference type="ChEBI" id="CHEBI:28433"/>
        <dbReference type="ChEBI" id="CHEBI:57540"/>
        <dbReference type="ChEBI" id="CHEBI:57945"/>
    </reaction>
    <physiologicalReaction direction="left-to-right" evidence="11">
        <dbReference type="Rhea" id="RHEA:74076"/>
    </physiologicalReaction>
</comment>
<evidence type="ECO:0000256" key="5">
    <source>
        <dbReference type="ARBA" id="ARBA00037027"/>
    </source>
</evidence>
<evidence type="ECO:0000256" key="2">
    <source>
        <dbReference type="ARBA" id="ARBA00022630"/>
    </source>
</evidence>
<dbReference type="GO" id="GO:0008637">
    <property type="term" value="P:apoptotic mitochondrial changes"/>
    <property type="evidence" value="ECO:0007669"/>
    <property type="project" value="TreeGrafter"/>
</dbReference>
<evidence type="ECO:0000256" key="12">
    <source>
        <dbReference type="ARBA" id="ARBA00049479"/>
    </source>
</evidence>
<keyword evidence="2" id="KW-0285">Flavoprotein</keyword>
<dbReference type="GO" id="GO:0043065">
    <property type="term" value="P:positive regulation of apoptotic process"/>
    <property type="evidence" value="ECO:0007669"/>
    <property type="project" value="TreeGrafter"/>
</dbReference>
<evidence type="ECO:0000256" key="1">
    <source>
        <dbReference type="ARBA" id="ARBA00006442"/>
    </source>
</evidence>
<dbReference type="SUPFAM" id="SSF51905">
    <property type="entry name" value="FAD/NAD(P)-binding domain"/>
    <property type="match status" value="1"/>
</dbReference>
<dbReference type="Gene3D" id="3.50.50.60">
    <property type="entry name" value="FAD/NAD(P)-binding domain"/>
    <property type="match status" value="2"/>
</dbReference>
<dbReference type="InterPro" id="IPR036188">
    <property type="entry name" value="FAD/NAD-bd_sf"/>
</dbReference>
<comment type="catalytic activity">
    <reaction evidence="10">
        <text>ubiquinone-10 + NADH + H(+) = ubiquinol-10 + NAD(+)</text>
        <dbReference type="Rhea" id="RHEA:61984"/>
        <dbReference type="ChEBI" id="CHEBI:15378"/>
        <dbReference type="ChEBI" id="CHEBI:46245"/>
        <dbReference type="ChEBI" id="CHEBI:57540"/>
        <dbReference type="ChEBI" id="CHEBI:57945"/>
        <dbReference type="ChEBI" id="CHEBI:64183"/>
    </reaction>
    <physiologicalReaction direction="left-to-right" evidence="10">
        <dbReference type="Rhea" id="RHEA:61985"/>
    </physiologicalReaction>
</comment>
<reference evidence="14 15" key="1">
    <citation type="submission" date="2024-01" db="EMBL/GenBank/DDBJ databases">
        <authorList>
            <person name="Alioto T."/>
            <person name="Alioto T."/>
            <person name="Gomez Garrido J."/>
        </authorList>
    </citation>
    <scope>NUCLEOTIDE SEQUENCE [LARGE SCALE GENOMIC DNA]</scope>
</reference>
<comment type="cofactor">
    <cofactor evidence="5">
        <name>6-hydroxy-FAD</name>
        <dbReference type="ChEBI" id="CHEBI:60470"/>
    </cofactor>
</comment>
<dbReference type="PANTHER" id="PTHR43735:SF3">
    <property type="entry name" value="FERROPTOSIS SUPPRESSOR PROTEIN 1"/>
    <property type="match status" value="1"/>
</dbReference>
<evidence type="ECO:0000256" key="9">
    <source>
        <dbReference type="ARBA" id="ARBA00048412"/>
    </source>
</evidence>
<evidence type="ECO:0000256" key="4">
    <source>
        <dbReference type="ARBA" id="ARBA00023002"/>
    </source>
</evidence>
<evidence type="ECO:0000256" key="11">
    <source>
        <dbReference type="ARBA" id="ARBA00049275"/>
    </source>
</evidence>
<proteinExistence type="inferred from homology"/>
<dbReference type="AlphaFoldDB" id="A0AAV1QIB6"/>
<dbReference type="GO" id="GO:0004174">
    <property type="term" value="F:electron-transferring-flavoprotein dehydrogenase activity"/>
    <property type="evidence" value="ECO:0007669"/>
    <property type="project" value="TreeGrafter"/>
</dbReference>
<evidence type="ECO:0000313" key="15">
    <source>
        <dbReference type="Proteomes" id="UP001314229"/>
    </source>
</evidence>
<name>A0AAV1QIB6_SCOSC</name>
<evidence type="ECO:0000313" key="14">
    <source>
        <dbReference type="EMBL" id="CAK6983858.1"/>
    </source>
</evidence>
<dbReference type="Proteomes" id="UP001314229">
    <property type="component" value="Unassembled WGS sequence"/>
</dbReference>
<comment type="similarity">
    <text evidence="1">Belongs to the FAD-dependent oxidoreductase family.</text>
</comment>
<evidence type="ECO:0000256" key="10">
    <source>
        <dbReference type="ARBA" id="ARBA00049236"/>
    </source>
</evidence>
<feature type="domain" description="FAD/NAD(P)-binding" evidence="13">
    <location>
        <begin position="64"/>
        <end position="182"/>
    </location>
</feature>
<dbReference type="InterPro" id="IPR023753">
    <property type="entry name" value="FAD/NAD-binding_dom"/>
</dbReference>
<evidence type="ECO:0000256" key="3">
    <source>
        <dbReference type="ARBA" id="ARBA00022827"/>
    </source>
</evidence>
<keyword evidence="15" id="KW-1185">Reference proteome</keyword>
<dbReference type="PANTHER" id="PTHR43735">
    <property type="entry name" value="APOPTOSIS-INDUCING FACTOR 1"/>
    <property type="match status" value="1"/>
</dbReference>
<comment type="caution">
    <text evidence="14">The sequence shown here is derived from an EMBL/GenBank/DDBJ whole genome shotgun (WGS) entry which is preliminary data.</text>
</comment>
<evidence type="ECO:0000256" key="6">
    <source>
        <dbReference type="ARBA" id="ARBA00040253"/>
    </source>
</evidence>
<keyword evidence="4" id="KW-0560">Oxidoreductase</keyword>
<organism evidence="14 15">
    <name type="scientific">Scomber scombrus</name>
    <name type="common">Atlantic mackerel</name>
    <name type="synonym">Scomber vernalis</name>
    <dbReference type="NCBI Taxonomy" id="13677"/>
    <lineage>
        <taxon>Eukaryota</taxon>
        <taxon>Metazoa</taxon>
        <taxon>Chordata</taxon>
        <taxon>Craniata</taxon>
        <taxon>Vertebrata</taxon>
        <taxon>Euteleostomi</taxon>
        <taxon>Actinopterygii</taxon>
        <taxon>Neopterygii</taxon>
        <taxon>Teleostei</taxon>
        <taxon>Neoteleostei</taxon>
        <taxon>Acanthomorphata</taxon>
        <taxon>Pelagiaria</taxon>
        <taxon>Scombriformes</taxon>
        <taxon>Scombridae</taxon>
        <taxon>Scomber</taxon>
    </lineage>
</organism>
<comment type="catalytic activity">
    <reaction evidence="9">
        <text>menadione + NADH + H(+) = menadiol + NAD(+)</text>
        <dbReference type="Rhea" id="RHEA:69695"/>
        <dbReference type="ChEBI" id="CHEBI:6746"/>
        <dbReference type="ChEBI" id="CHEBI:15378"/>
        <dbReference type="ChEBI" id="CHEBI:28869"/>
        <dbReference type="ChEBI" id="CHEBI:57540"/>
        <dbReference type="ChEBI" id="CHEBI:57945"/>
    </reaction>
    <physiologicalReaction direction="left-to-right" evidence="9">
        <dbReference type="Rhea" id="RHEA:69696"/>
    </physiologicalReaction>
</comment>
<protein>
    <recommendedName>
        <fullName evidence="6">Ferroptosis suppressor protein 1</fullName>
    </recommendedName>
    <alternativeName>
        <fullName evidence="7">Apoptosis-inducing factor homologous mitochondrion-associated inducer of death</fullName>
    </alternativeName>
    <alternativeName>
        <fullName evidence="8">p53-responsive gene 3 protein</fullName>
    </alternativeName>
</protein>
<comment type="catalytic activity">
    <reaction evidence="12">
        <text>menaquinone-4 + NADH + H(+) = menaquinol-4 + NAD(+)</text>
        <dbReference type="Rhea" id="RHEA:74079"/>
        <dbReference type="ChEBI" id="CHEBI:15378"/>
        <dbReference type="ChEBI" id="CHEBI:57540"/>
        <dbReference type="ChEBI" id="CHEBI:57945"/>
        <dbReference type="ChEBI" id="CHEBI:78277"/>
        <dbReference type="ChEBI" id="CHEBI:193091"/>
    </reaction>
    <physiologicalReaction direction="left-to-right" evidence="12">
        <dbReference type="Rhea" id="RHEA:74080"/>
    </physiologicalReaction>
</comment>
<keyword evidence="3" id="KW-0274">FAD</keyword>
<sequence>MTVEPYSGLRMDQNLIGMDQNLIAVLEWIRTTNDGIKLMTVEPYSGFAQRTFIRYAETFGPRFVQGRVERVDTERQTVVLQGGREIRYSHLVLCTGTDGPFPGKFNTEASVQTAVRAYEDFVTQVQAAGSVLVVGGGSTGVEMAAEIKTEYPDKKVVLIHSKTALADPELLPSVRQQAKQVLLDERSRTAAG</sequence>
<evidence type="ECO:0000256" key="8">
    <source>
        <dbReference type="ARBA" id="ARBA00042318"/>
    </source>
</evidence>